<name>A0ABV0T0A7_9TELE</name>
<protein>
    <submittedName>
        <fullName evidence="1">Uncharacterized protein</fullName>
    </submittedName>
</protein>
<reference evidence="1 2" key="1">
    <citation type="submission" date="2021-06" db="EMBL/GenBank/DDBJ databases">
        <authorList>
            <person name="Palmer J.M."/>
        </authorList>
    </citation>
    <scope>NUCLEOTIDE SEQUENCE [LARGE SCALE GENOMIC DNA]</scope>
    <source>
        <strain evidence="2">if_2019</strain>
        <tissue evidence="1">Muscle</tissue>
    </source>
</reference>
<sequence>VRRIQGKGTRAIFPITRRQFVFEPLEELGNRNTRRYILKHLEELGIGKLRLE</sequence>
<gene>
    <name evidence="1" type="ORF">ILYODFUR_025916</name>
</gene>
<dbReference type="Proteomes" id="UP001482620">
    <property type="component" value="Unassembled WGS sequence"/>
</dbReference>
<evidence type="ECO:0000313" key="2">
    <source>
        <dbReference type="Proteomes" id="UP001482620"/>
    </source>
</evidence>
<proteinExistence type="predicted"/>
<comment type="caution">
    <text evidence="1">The sequence shown here is derived from an EMBL/GenBank/DDBJ whole genome shotgun (WGS) entry which is preliminary data.</text>
</comment>
<feature type="non-terminal residue" evidence="1">
    <location>
        <position position="1"/>
    </location>
</feature>
<evidence type="ECO:0000313" key="1">
    <source>
        <dbReference type="EMBL" id="MEQ2226284.1"/>
    </source>
</evidence>
<dbReference type="EMBL" id="JAHRIQ010014805">
    <property type="protein sequence ID" value="MEQ2226284.1"/>
    <property type="molecule type" value="Genomic_DNA"/>
</dbReference>
<accession>A0ABV0T0A7</accession>
<keyword evidence="2" id="KW-1185">Reference proteome</keyword>
<organism evidence="1 2">
    <name type="scientific">Ilyodon furcidens</name>
    <name type="common">goldbreast splitfin</name>
    <dbReference type="NCBI Taxonomy" id="33524"/>
    <lineage>
        <taxon>Eukaryota</taxon>
        <taxon>Metazoa</taxon>
        <taxon>Chordata</taxon>
        <taxon>Craniata</taxon>
        <taxon>Vertebrata</taxon>
        <taxon>Euteleostomi</taxon>
        <taxon>Actinopterygii</taxon>
        <taxon>Neopterygii</taxon>
        <taxon>Teleostei</taxon>
        <taxon>Neoteleostei</taxon>
        <taxon>Acanthomorphata</taxon>
        <taxon>Ovalentaria</taxon>
        <taxon>Atherinomorphae</taxon>
        <taxon>Cyprinodontiformes</taxon>
        <taxon>Goodeidae</taxon>
        <taxon>Ilyodon</taxon>
    </lineage>
</organism>